<dbReference type="Proteomes" id="UP000441354">
    <property type="component" value="Unassembled WGS sequence"/>
</dbReference>
<evidence type="ECO:0000256" key="1">
    <source>
        <dbReference type="ARBA" id="ARBA00023266"/>
    </source>
</evidence>
<dbReference type="InterPro" id="IPR017582">
    <property type="entry name" value="SelU"/>
</dbReference>
<name>A0A7V7RKP6_9BACI</name>
<accession>A0A7V7RKP6</accession>
<dbReference type="InterPro" id="IPR058840">
    <property type="entry name" value="AAA_SelU"/>
</dbReference>
<keyword evidence="4" id="KW-1185">Reference proteome</keyword>
<dbReference type="Gene3D" id="3.40.250.10">
    <property type="entry name" value="Rhodanese-like domain"/>
    <property type="match status" value="1"/>
</dbReference>
<dbReference type="Gene3D" id="3.40.50.300">
    <property type="entry name" value="P-loop containing nucleotide triphosphate hydrolases"/>
    <property type="match status" value="1"/>
</dbReference>
<dbReference type="Pfam" id="PF00581">
    <property type="entry name" value="Rhodanese"/>
    <property type="match status" value="1"/>
</dbReference>
<dbReference type="PROSITE" id="PS50206">
    <property type="entry name" value="RHODANESE_3"/>
    <property type="match status" value="1"/>
</dbReference>
<evidence type="ECO:0000313" key="4">
    <source>
        <dbReference type="Proteomes" id="UP000441354"/>
    </source>
</evidence>
<dbReference type="NCBIfam" id="NF008750">
    <property type="entry name" value="PRK11784.1-2"/>
    <property type="match status" value="1"/>
</dbReference>
<feature type="domain" description="Rhodanese" evidence="2">
    <location>
        <begin position="11"/>
        <end position="133"/>
    </location>
</feature>
<dbReference type="InterPro" id="IPR027417">
    <property type="entry name" value="P-loop_NTPase"/>
</dbReference>
<dbReference type="PANTHER" id="PTHR30401">
    <property type="entry name" value="TRNA 2-SELENOURIDINE SYNTHASE"/>
    <property type="match status" value="1"/>
</dbReference>
<organism evidence="3 4">
    <name type="scientific">Bacillus mesophilum</name>
    <dbReference type="NCBI Taxonomy" id="1071718"/>
    <lineage>
        <taxon>Bacteria</taxon>
        <taxon>Bacillati</taxon>
        <taxon>Bacillota</taxon>
        <taxon>Bacilli</taxon>
        <taxon>Bacillales</taxon>
        <taxon>Bacillaceae</taxon>
        <taxon>Bacillus</taxon>
    </lineage>
</organism>
<dbReference type="Pfam" id="PF26341">
    <property type="entry name" value="AAA_SelU"/>
    <property type="match status" value="1"/>
</dbReference>
<sequence>MKEMSVEQLLKLDRAVPVDVRSPIEFREFNIPGAVNIPLFTDEERAEIGTLYKQTSGDAARWRAMEIVSPKIPQLLKQIKSIKDKGNEPVIYCWRGGTRSKSVATFLQFAGLPMPRLIGGYRAYRQYILEKLPSMLKKKAIVLHGLTGSGKTEVLSRLSEQGMPVIDLELIARHRGSIFGSFGQENPHNQKMFDALLFQTLHTIQESPFVIMEAESKRIGKAVQPEELIHLKKEGIHIQLDCSMEQRVNRLSTEYVKPYIQEEWFNVKLEESFILVKKRLRDKEAIALIEDALLQKDYRRFIQLLLETYYDPRYTFKLNEYDGPFYYINSDHIDKAVEEIADIYKKEEEKEKMLN</sequence>
<evidence type="ECO:0000259" key="2">
    <source>
        <dbReference type="PROSITE" id="PS50206"/>
    </source>
</evidence>
<dbReference type="GO" id="GO:0002098">
    <property type="term" value="P:tRNA wobble uridine modification"/>
    <property type="evidence" value="ECO:0007669"/>
    <property type="project" value="InterPro"/>
</dbReference>
<dbReference type="NCBIfam" id="TIGR03167">
    <property type="entry name" value="tRNA_sel_U_synt"/>
    <property type="match status" value="1"/>
</dbReference>
<dbReference type="SUPFAM" id="SSF52540">
    <property type="entry name" value="P-loop containing nucleoside triphosphate hydrolases"/>
    <property type="match status" value="1"/>
</dbReference>
<keyword evidence="1" id="KW-0711">Selenium</keyword>
<dbReference type="EMBL" id="WBOT01000004">
    <property type="protein sequence ID" value="KAB2331925.1"/>
    <property type="molecule type" value="Genomic_DNA"/>
</dbReference>
<dbReference type="RefSeq" id="WP_151574786.1">
    <property type="nucleotide sequence ID" value="NZ_WBOT01000004.1"/>
</dbReference>
<dbReference type="InterPro" id="IPR036873">
    <property type="entry name" value="Rhodanese-like_dom_sf"/>
</dbReference>
<reference evidence="3 4" key="1">
    <citation type="journal article" date="2014" name="Arch. Microbiol.">
        <title>Bacillus mesophilum sp. nov., strain IITR-54T, a novel 4-chlorobiphenyl dechlorinating bacterium.</title>
        <authorList>
            <person name="Manickam N."/>
            <person name="Singh N.K."/>
            <person name="Bajaj A."/>
            <person name="Kumar R.M."/>
            <person name="Kaur G."/>
            <person name="Kaur N."/>
            <person name="Bala M."/>
            <person name="Kumar A."/>
            <person name="Mayilraj S."/>
        </authorList>
    </citation>
    <scope>NUCLEOTIDE SEQUENCE [LARGE SCALE GENOMIC DNA]</scope>
    <source>
        <strain evidence="3 4">IITR-54</strain>
    </source>
</reference>
<proteinExistence type="predicted"/>
<dbReference type="SMART" id="SM00450">
    <property type="entry name" value="RHOD"/>
    <property type="match status" value="1"/>
</dbReference>
<dbReference type="PANTHER" id="PTHR30401:SF0">
    <property type="entry name" value="TRNA 2-SELENOURIDINE SYNTHASE"/>
    <property type="match status" value="1"/>
</dbReference>
<dbReference type="GO" id="GO:0043828">
    <property type="term" value="F:tRNA 2-selenouridine synthase activity"/>
    <property type="evidence" value="ECO:0007669"/>
    <property type="project" value="InterPro"/>
</dbReference>
<protein>
    <submittedName>
        <fullName evidence="3">tRNA 2-selenouridine(34) synthase MnmH</fullName>
    </submittedName>
</protein>
<dbReference type="SUPFAM" id="SSF52821">
    <property type="entry name" value="Rhodanese/Cell cycle control phosphatase"/>
    <property type="match status" value="1"/>
</dbReference>
<dbReference type="AlphaFoldDB" id="A0A7V7RKP6"/>
<dbReference type="OrthoDB" id="9808735at2"/>
<dbReference type="InterPro" id="IPR001763">
    <property type="entry name" value="Rhodanese-like_dom"/>
</dbReference>
<comment type="caution">
    <text evidence="3">The sequence shown here is derived from an EMBL/GenBank/DDBJ whole genome shotgun (WGS) entry which is preliminary data.</text>
</comment>
<gene>
    <name evidence="3" type="primary">mnmH</name>
    <name evidence="3" type="ORF">F7732_14775</name>
</gene>
<evidence type="ECO:0000313" key="3">
    <source>
        <dbReference type="EMBL" id="KAB2331925.1"/>
    </source>
</evidence>